<dbReference type="AlphaFoldDB" id="A0A1Y9THG5"/>
<keyword evidence="2" id="KW-1185">Reference proteome</keyword>
<gene>
    <name evidence="1" type="ORF">BkAM31D_01360</name>
</gene>
<dbReference type="EMBL" id="CP020814">
    <property type="protein sequence ID" value="ARK28619.1"/>
    <property type="molecule type" value="Genomic_DNA"/>
</dbReference>
<reference evidence="1 2" key="1">
    <citation type="submission" date="2017-04" db="EMBL/GenBank/DDBJ databases">
        <title>Bacillus krulwichiae AM31D Genome sequencing and assembly.</title>
        <authorList>
            <person name="Krulwich T.A."/>
            <person name="Anastor L."/>
            <person name="Ehrlich R."/>
            <person name="Ehrlich G.D."/>
            <person name="Janto B."/>
        </authorList>
    </citation>
    <scope>NUCLEOTIDE SEQUENCE [LARGE SCALE GENOMIC DNA]</scope>
    <source>
        <strain evidence="1 2">AM31D</strain>
    </source>
</reference>
<evidence type="ECO:0000313" key="2">
    <source>
        <dbReference type="Proteomes" id="UP000193006"/>
    </source>
</evidence>
<evidence type="ECO:0000313" key="1">
    <source>
        <dbReference type="EMBL" id="ARK28619.1"/>
    </source>
</evidence>
<dbReference type="Proteomes" id="UP000193006">
    <property type="component" value="Chromosome"/>
</dbReference>
<protein>
    <submittedName>
        <fullName evidence="1">Uncharacterized protein</fullName>
    </submittedName>
</protein>
<name>A0A1Y9THG5_9BACI</name>
<sequence>MLTHYNDEQVEIVVYEQSKPGENCSGDIHVVI</sequence>
<organism evidence="1 2">
    <name type="scientific">Halalkalibacter krulwichiae</name>
    <dbReference type="NCBI Taxonomy" id="199441"/>
    <lineage>
        <taxon>Bacteria</taxon>
        <taxon>Bacillati</taxon>
        <taxon>Bacillota</taxon>
        <taxon>Bacilli</taxon>
        <taxon>Bacillales</taxon>
        <taxon>Bacillaceae</taxon>
        <taxon>Halalkalibacter</taxon>
    </lineage>
</organism>
<dbReference type="KEGG" id="bkw:BkAM31D_01360"/>
<accession>A0A1Y9THG5</accession>
<proteinExistence type="predicted"/>